<keyword evidence="3" id="KW-1185">Reference proteome</keyword>
<dbReference type="InterPro" id="IPR036249">
    <property type="entry name" value="Thioredoxin-like_sf"/>
</dbReference>
<name>A0ABS4G7V0_9CLOT</name>
<proteinExistence type="predicted"/>
<evidence type="ECO:0000259" key="1">
    <source>
        <dbReference type="PROSITE" id="PS51352"/>
    </source>
</evidence>
<dbReference type="PROSITE" id="PS51352">
    <property type="entry name" value="THIOREDOXIN_2"/>
    <property type="match status" value="1"/>
</dbReference>
<dbReference type="InterPro" id="IPR013766">
    <property type="entry name" value="Thioredoxin_domain"/>
</dbReference>
<dbReference type="EMBL" id="JAGGKC010000034">
    <property type="protein sequence ID" value="MBP1920609.1"/>
    <property type="molecule type" value="Genomic_DNA"/>
</dbReference>
<dbReference type="PANTHER" id="PTHR28630">
    <property type="match status" value="1"/>
</dbReference>
<dbReference type="RefSeq" id="WP_209460776.1">
    <property type="nucleotide sequence ID" value="NZ_JAGGKC010000034.1"/>
</dbReference>
<dbReference type="CDD" id="cd02970">
    <property type="entry name" value="PRX_like2"/>
    <property type="match status" value="1"/>
</dbReference>
<dbReference type="InterPro" id="IPR000866">
    <property type="entry name" value="AhpC/TSA"/>
</dbReference>
<comment type="caution">
    <text evidence="2">The sequence shown here is derived from an EMBL/GenBank/DDBJ whole genome shotgun (WGS) entry which is preliminary data.</text>
</comment>
<evidence type="ECO:0000313" key="3">
    <source>
        <dbReference type="Proteomes" id="UP001519271"/>
    </source>
</evidence>
<dbReference type="PANTHER" id="PTHR28630:SF3">
    <property type="entry name" value="PEROXIREDOXIN-LIKE 2C"/>
    <property type="match status" value="1"/>
</dbReference>
<accession>A0ABS4G7V0</accession>
<dbReference type="Gene3D" id="3.40.30.10">
    <property type="entry name" value="Glutaredoxin"/>
    <property type="match status" value="1"/>
</dbReference>
<sequence>MRLSVGNTMPDFAVNTICKGDISMKELVGGTPTAVYFLRYAGCTLCQLDMITIHEEYSKLEEAGAKALVVIQSPAEKLKDSAFAYDVICDPSMALYKELEIVAAPSVDVLIGGKTMEKIEKSKARGYVHGEYEGEELQLPAVFIVGKDLKVIYSRYAKDLSDLPDMDEVCSVIRQNA</sequence>
<dbReference type="SUPFAM" id="SSF52833">
    <property type="entry name" value="Thioredoxin-like"/>
    <property type="match status" value="1"/>
</dbReference>
<dbReference type="Pfam" id="PF00578">
    <property type="entry name" value="AhpC-TSA"/>
    <property type="match status" value="1"/>
</dbReference>
<reference evidence="2 3" key="1">
    <citation type="submission" date="2021-03" db="EMBL/GenBank/DDBJ databases">
        <title>Genomic Encyclopedia of Type Strains, Phase IV (KMG-IV): sequencing the most valuable type-strain genomes for metagenomic binning, comparative biology and taxonomic classification.</title>
        <authorList>
            <person name="Goeker M."/>
        </authorList>
    </citation>
    <scope>NUCLEOTIDE SEQUENCE [LARGE SCALE GENOMIC DNA]</scope>
    <source>
        <strain evidence="2 3">DSM 6139</strain>
    </source>
</reference>
<evidence type="ECO:0000313" key="2">
    <source>
        <dbReference type="EMBL" id="MBP1920609.1"/>
    </source>
</evidence>
<protein>
    <submittedName>
        <fullName evidence="2">Peroxiredoxin</fullName>
    </submittedName>
</protein>
<feature type="domain" description="Thioredoxin" evidence="1">
    <location>
        <begin position="3"/>
        <end position="177"/>
    </location>
</feature>
<dbReference type="Proteomes" id="UP001519271">
    <property type="component" value="Unassembled WGS sequence"/>
</dbReference>
<dbReference type="InterPro" id="IPR032801">
    <property type="entry name" value="PXL2A/B/C"/>
</dbReference>
<gene>
    <name evidence="2" type="ORF">J2Z34_003124</name>
</gene>
<organism evidence="2 3">
    <name type="scientific">Youngiibacter multivorans</name>
    <dbReference type="NCBI Taxonomy" id="937251"/>
    <lineage>
        <taxon>Bacteria</taxon>
        <taxon>Bacillati</taxon>
        <taxon>Bacillota</taxon>
        <taxon>Clostridia</taxon>
        <taxon>Eubacteriales</taxon>
        <taxon>Clostridiaceae</taxon>
        <taxon>Youngiibacter</taxon>
    </lineage>
</organism>